<keyword evidence="2" id="KW-0479">Metal-binding</keyword>
<accession>A0A9E5MNH6</accession>
<keyword evidence="8" id="KW-0812">Transmembrane</keyword>
<evidence type="ECO:0000256" key="5">
    <source>
        <dbReference type="ARBA" id="ARBA00023049"/>
    </source>
</evidence>
<keyword evidence="3 6" id="KW-0378">Hydrolase</keyword>
<dbReference type="CDD" id="cd07332">
    <property type="entry name" value="M48C_Oma1_like"/>
    <property type="match status" value="1"/>
</dbReference>
<feature type="domain" description="DUF7092" evidence="10">
    <location>
        <begin position="7"/>
        <end position="82"/>
    </location>
</feature>
<dbReference type="Pfam" id="PF01435">
    <property type="entry name" value="Peptidase_M48"/>
    <property type="match status" value="1"/>
</dbReference>
<evidence type="ECO:0000259" key="9">
    <source>
        <dbReference type="Pfam" id="PF01435"/>
    </source>
</evidence>
<evidence type="ECO:0000313" key="12">
    <source>
        <dbReference type="Proteomes" id="UP000787472"/>
    </source>
</evidence>
<feature type="region of interest" description="Disordered" evidence="7">
    <location>
        <begin position="316"/>
        <end position="400"/>
    </location>
</feature>
<evidence type="ECO:0000256" key="7">
    <source>
        <dbReference type="SAM" id="MobiDB-lite"/>
    </source>
</evidence>
<evidence type="ECO:0000259" key="10">
    <source>
        <dbReference type="Pfam" id="PF23368"/>
    </source>
</evidence>
<dbReference type="Gene3D" id="3.30.2010.10">
    <property type="entry name" value="Metalloproteases ('zincins'), catalytic domain"/>
    <property type="match status" value="1"/>
</dbReference>
<feature type="region of interest" description="Disordered" evidence="7">
    <location>
        <begin position="1"/>
        <end position="21"/>
    </location>
</feature>
<evidence type="ECO:0000313" key="11">
    <source>
        <dbReference type="EMBL" id="NHO67490.1"/>
    </source>
</evidence>
<gene>
    <name evidence="11" type="ORF">G8770_18250</name>
</gene>
<dbReference type="Proteomes" id="UP000787472">
    <property type="component" value="Unassembled WGS sequence"/>
</dbReference>
<evidence type="ECO:0000256" key="6">
    <source>
        <dbReference type="RuleBase" id="RU003983"/>
    </source>
</evidence>
<reference evidence="11" key="1">
    <citation type="submission" date="2020-03" db="EMBL/GenBank/DDBJ databases">
        <authorList>
            <person name="Guo F."/>
        </authorList>
    </citation>
    <scope>NUCLEOTIDE SEQUENCE</scope>
    <source>
        <strain evidence="11">JCM 30134</strain>
    </source>
</reference>
<comment type="similarity">
    <text evidence="6">Belongs to the peptidase M48 family.</text>
</comment>
<feature type="compositionally biased region" description="Polar residues" evidence="7">
    <location>
        <begin position="390"/>
        <end position="400"/>
    </location>
</feature>
<proteinExistence type="inferred from homology"/>
<keyword evidence="8" id="KW-1133">Transmembrane helix</keyword>
<sequence>MSPSESLQGTYYDGKRSGRHSGVMSVDESGLVTINGVSCPDCQFAELTITPRIGNASRTLSFPDEAFFETRDNDTIDSLIRKHTPSRRHNLLHSLESKLRYIVLAVVVITAGVLGFVNYGIPAISKHIAFSLSPEVSTQLADTSLEQLDDFYFSRTQLPKARRETINQLFLDNLPETTASPYRYQLHFRQGNAIGPNAFALPNGSVIITDELVNLAADDREILAILYHEMGHVHYRHSLRQVIQGAGILAVSVWLTGDFDSLFDWTAAVPAFLVQRKYSRDMETEADDYSLEKMLQSRIDPMHFVNIMTRMQAYTPEPHKKTKPDGSPQHTANTDIADGNPDSGTGPSPKAEAETETETEMKSKSPVAERIVNLLSSHPNTESRMDRFRSASSSTQPQRE</sequence>
<evidence type="ECO:0000256" key="2">
    <source>
        <dbReference type="ARBA" id="ARBA00022723"/>
    </source>
</evidence>
<dbReference type="GO" id="GO:0051603">
    <property type="term" value="P:proteolysis involved in protein catabolic process"/>
    <property type="evidence" value="ECO:0007669"/>
    <property type="project" value="TreeGrafter"/>
</dbReference>
<protein>
    <submittedName>
        <fullName evidence="11">M48 family metallopeptidase</fullName>
    </submittedName>
</protein>
<keyword evidence="1 6" id="KW-0645">Protease</keyword>
<dbReference type="RefSeq" id="WP_167190287.1">
    <property type="nucleotide sequence ID" value="NZ_JAAONZ010000017.1"/>
</dbReference>
<dbReference type="GO" id="GO:0016020">
    <property type="term" value="C:membrane"/>
    <property type="evidence" value="ECO:0007669"/>
    <property type="project" value="TreeGrafter"/>
</dbReference>
<dbReference type="GO" id="GO:0004222">
    <property type="term" value="F:metalloendopeptidase activity"/>
    <property type="evidence" value="ECO:0007669"/>
    <property type="project" value="InterPro"/>
</dbReference>
<name>A0A9E5MNH6_9GAMM</name>
<dbReference type="InterPro" id="IPR055518">
    <property type="entry name" value="DUF7092"/>
</dbReference>
<dbReference type="InterPro" id="IPR001915">
    <property type="entry name" value="Peptidase_M48"/>
</dbReference>
<comment type="caution">
    <text evidence="11">The sequence shown here is derived from an EMBL/GenBank/DDBJ whole genome shotgun (WGS) entry which is preliminary data.</text>
</comment>
<feature type="domain" description="Peptidase M48" evidence="9">
    <location>
        <begin position="196"/>
        <end position="389"/>
    </location>
</feature>
<dbReference type="Pfam" id="PF23368">
    <property type="entry name" value="DUF7092"/>
    <property type="match status" value="1"/>
</dbReference>
<comment type="cofactor">
    <cofactor evidence="6">
        <name>Zn(2+)</name>
        <dbReference type="ChEBI" id="CHEBI:29105"/>
    </cofactor>
    <text evidence="6">Binds 1 zinc ion per subunit.</text>
</comment>
<evidence type="ECO:0000256" key="8">
    <source>
        <dbReference type="SAM" id="Phobius"/>
    </source>
</evidence>
<keyword evidence="4 6" id="KW-0862">Zinc</keyword>
<keyword evidence="8" id="KW-0472">Membrane</keyword>
<dbReference type="PANTHER" id="PTHR22726">
    <property type="entry name" value="METALLOENDOPEPTIDASE OMA1"/>
    <property type="match status" value="1"/>
</dbReference>
<evidence type="ECO:0000256" key="1">
    <source>
        <dbReference type="ARBA" id="ARBA00022670"/>
    </source>
</evidence>
<dbReference type="PANTHER" id="PTHR22726:SF1">
    <property type="entry name" value="METALLOENDOPEPTIDASE OMA1, MITOCHONDRIAL"/>
    <property type="match status" value="1"/>
</dbReference>
<keyword evidence="12" id="KW-1185">Reference proteome</keyword>
<dbReference type="GO" id="GO:0046872">
    <property type="term" value="F:metal ion binding"/>
    <property type="evidence" value="ECO:0007669"/>
    <property type="project" value="UniProtKB-KW"/>
</dbReference>
<evidence type="ECO:0000256" key="4">
    <source>
        <dbReference type="ARBA" id="ARBA00022833"/>
    </source>
</evidence>
<dbReference type="InterPro" id="IPR051156">
    <property type="entry name" value="Mito/Outer_Membr_Metalloprot"/>
</dbReference>
<dbReference type="AlphaFoldDB" id="A0A9E5MNH6"/>
<organism evidence="11 12">
    <name type="scientific">Pseudomaricurvus hydrocarbonicus</name>
    <dbReference type="NCBI Taxonomy" id="1470433"/>
    <lineage>
        <taxon>Bacteria</taxon>
        <taxon>Pseudomonadati</taxon>
        <taxon>Pseudomonadota</taxon>
        <taxon>Gammaproteobacteria</taxon>
        <taxon>Cellvibrionales</taxon>
        <taxon>Cellvibrionaceae</taxon>
        <taxon>Pseudomaricurvus</taxon>
    </lineage>
</organism>
<keyword evidence="5 6" id="KW-0482">Metalloprotease</keyword>
<dbReference type="EMBL" id="JAAONZ010000017">
    <property type="protein sequence ID" value="NHO67490.1"/>
    <property type="molecule type" value="Genomic_DNA"/>
</dbReference>
<feature type="transmembrane region" description="Helical" evidence="8">
    <location>
        <begin position="101"/>
        <end position="121"/>
    </location>
</feature>
<evidence type="ECO:0000256" key="3">
    <source>
        <dbReference type="ARBA" id="ARBA00022801"/>
    </source>
</evidence>